<protein>
    <submittedName>
        <fullName evidence="1">Uncharacterized protein</fullName>
    </submittedName>
</protein>
<sequence>MSHDLPLDVSPAQAGIHPFASINKTQSIFIVLNGFLINSYYTVATSNSPSVLMSVREQDLKQMLSSEPKETMICSDHLCVPSTVDSQTIKEHMPSILSTFVDRKDLNTKEPLMTATRYYGTVEPGHEVSMSRLIGKLKHTGTVCTSSPSEQVIPQELKLPAQWYPRDLEQGTSGRDASVFGTLGVFAVGNGHASVDFPLVNALSVPPQFLQTYGAAVIPVEATFRLPKSKEKSLTKLHVTEYTWKNNTNQYINNYVLQQQGGGGLFIETHPFPHIFTPLSPGCSGGVILGRKVDDHYRFVAFQISYGYSLVIKSNVIHGDSFLHGSYAIALYETDLADSVLIKAGEPGARTIQPVRQVSVAANRSSFFAQVNLNQRTAALLLKQNLKWIAQAADDEPVEKRRELKGFFKQLPRELLSGIRHESDVAQRAYDECYGLVCVKSASQTQEVFNR</sequence>
<dbReference type="PATRIC" id="fig|448.7.peg.665"/>
<comment type="caution">
    <text evidence="1">The sequence shown here is derived from an EMBL/GenBank/DDBJ whole genome shotgun (WGS) entry which is preliminary data.</text>
</comment>
<dbReference type="EMBL" id="LNYA01000009">
    <property type="protein sequence ID" value="KTC99099.1"/>
    <property type="molecule type" value="Genomic_DNA"/>
</dbReference>
<evidence type="ECO:0000313" key="2">
    <source>
        <dbReference type="Proteomes" id="UP000054773"/>
    </source>
</evidence>
<gene>
    <name evidence="1" type="ORF">Lery_0638</name>
</gene>
<organism evidence="1 2">
    <name type="scientific">Legionella erythra</name>
    <dbReference type="NCBI Taxonomy" id="448"/>
    <lineage>
        <taxon>Bacteria</taxon>
        <taxon>Pseudomonadati</taxon>
        <taxon>Pseudomonadota</taxon>
        <taxon>Gammaproteobacteria</taxon>
        <taxon>Legionellales</taxon>
        <taxon>Legionellaceae</taxon>
        <taxon>Legionella</taxon>
    </lineage>
</organism>
<proteinExistence type="predicted"/>
<evidence type="ECO:0000313" key="1">
    <source>
        <dbReference type="EMBL" id="KTC99099.1"/>
    </source>
</evidence>
<accession>A0A0W0TUM8</accession>
<reference evidence="1 2" key="1">
    <citation type="submission" date="2015-11" db="EMBL/GenBank/DDBJ databases">
        <title>Genomic analysis of 38 Legionella species identifies large and diverse effector repertoires.</title>
        <authorList>
            <person name="Burstein D."/>
            <person name="Amaro F."/>
            <person name="Zusman T."/>
            <person name="Lifshitz Z."/>
            <person name="Cohen O."/>
            <person name="Gilbert J.A."/>
            <person name="Pupko T."/>
            <person name="Shuman H.A."/>
            <person name="Segal G."/>
        </authorList>
    </citation>
    <scope>NUCLEOTIDE SEQUENCE [LARGE SCALE GENOMIC DNA]</scope>
    <source>
        <strain evidence="1 2">SE-32A-C8</strain>
    </source>
</reference>
<dbReference type="Proteomes" id="UP000054773">
    <property type="component" value="Unassembled WGS sequence"/>
</dbReference>
<keyword evidence="2" id="KW-1185">Reference proteome</keyword>
<name>A0A0W0TUM8_LEGER</name>
<dbReference type="AlphaFoldDB" id="A0A0W0TUM8"/>